<sequence>MGTESVPRSNKYQQLGRNVTPDLLKPSLYMGRNVTPDPISQQIAKGYNQQEGISIEESFAPVARLEAVRLFIAFADCLLKPYPEDRFIVSRQTDRYEMFSLQLNWSSGDESA</sequence>
<evidence type="ECO:0000313" key="1">
    <source>
        <dbReference type="EMBL" id="GJT97189.1"/>
    </source>
</evidence>
<keyword evidence="2" id="KW-1185">Reference proteome</keyword>
<dbReference type="Proteomes" id="UP001151760">
    <property type="component" value="Unassembled WGS sequence"/>
</dbReference>
<comment type="caution">
    <text evidence="1">The sequence shown here is derived from an EMBL/GenBank/DDBJ whole genome shotgun (WGS) entry which is preliminary data.</text>
</comment>
<reference evidence="1" key="2">
    <citation type="submission" date="2022-01" db="EMBL/GenBank/DDBJ databases">
        <authorList>
            <person name="Yamashiro T."/>
            <person name="Shiraishi A."/>
            <person name="Satake H."/>
            <person name="Nakayama K."/>
        </authorList>
    </citation>
    <scope>NUCLEOTIDE SEQUENCE</scope>
</reference>
<gene>
    <name evidence="1" type="ORF">Tco_1092707</name>
</gene>
<dbReference type="EMBL" id="BQNB010020553">
    <property type="protein sequence ID" value="GJT97189.1"/>
    <property type="molecule type" value="Genomic_DNA"/>
</dbReference>
<protein>
    <submittedName>
        <fullName evidence="1">Retrovirus-related pol polyprotein from transposon TNT 1-94</fullName>
    </submittedName>
</protein>
<organism evidence="1 2">
    <name type="scientific">Tanacetum coccineum</name>
    <dbReference type="NCBI Taxonomy" id="301880"/>
    <lineage>
        <taxon>Eukaryota</taxon>
        <taxon>Viridiplantae</taxon>
        <taxon>Streptophyta</taxon>
        <taxon>Embryophyta</taxon>
        <taxon>Tracheophyta</taxon>
        <taxon>Spermatophyta</taxon>
        <taxon>Magnoliopsida</taxon>
        <taxon>eudicotyledons</taxon>
        <taxon>Gunneridae</taxon>
        <taxon>Pentapetalae</taxon>
        <taxon>asterids</taxon>
        <taxon>campanulids</taxon>
        <taxon>Asterales</taxon>
        <taxon>Asteraceae</taxon>
        <taxon>Asteroideae</taxon>
        <taxon>Anthemideae</taxon>
        <taxon>Anthemidinae</taxon>
        <taxon>Tanacetum</taxon>
    </lineage>
</organism>
<reference evidence="1" key="1">
    <citation type="journal article" date="2022" name="Int. J. Mol. Sci.">
        <title>Draft Genome of Tanacetum Coccineum: Genomic Comparison of Closely Related Tanacetum-Family Plants.</title>
        <authorList>
            <person name="Yamashiro T."/>
            <person name="Shiraishi A."/>
            <person name="Nakayama K."/>
            <person name="Satake H."/>
        </authorList>
    </citation>
    <scope>NUCLEOTIDE SEQUENCE</scope>
</reference>
<evidence type="ECO:0000313" key="2">
    <source>
        <dbReference type="Proteomes" id="UP001151760"/>
    </source>
</evidence>
<proteinExistence type="predicted"/>
<name>A0ABQ5IBX9_9ASTR</name>
<accession>A0ABQ5IBX9</accession>